<protein>
    <submittedName>
        <fullName evidence="2">Glycoside hydrolase family 16 protein</fullName>
    </submittedName>
</protein>
<accession>A0ABW1EIV7</accession>
<proteinExistence type="predicted"/>
<evidence type="ECO:0000256" key="1">
    <source>
        <dbReference type="SAM" id="SignalP"/>
    </source>
</evidence>
<name>A0ABW1EIV7_9BACT</name>
<keyword evidence="2" id="KW-0378">Hydrolase</keyword>
<dbReference type="Gene3D" id="2.60.120.200">
    <property type="match status" value="1"/>
</dbReference>
<feature type="chain" id="PRO_5045220931" evidence="1">
    <location>
        <begin position="24"/>
        <end position="357"/>
    </location>
</feature>
<dbReference type="Proteomes" id="UP001596091">
    <property type="component" value="Unassembled WGS sequence"/>
</dbReference>
<dbReference type="InterPro" id="IPR013320">
    <property type="entry name" value="ConA-like_dom_sf"/>
</dbReference>
<dbReference type="EMBL" id="JBHSPH010000003">
    <property type="protein sequence ID" value="MFC5862903.1"/>
    <property type="molecule type" value="Genomic_DNA"/>
</dbReference>
<sequence length="357" mass="39452">MKASYISLPYFRLLLLTLLVCCASCKSSFQKSPAIEFTRVPQANPGGPDLLDLIEGRVENAAPDQQIVLYAHAGAWWIQPTTDQPFTKIQPDGTWKNSTHLGTEYAALLVAPNYHPGAKLDTLPPLGKGVSGVMVSKGTIGMPASEKLIHFSGYDWIVRAASSSRGGETNAYSAKNVWTDSKGYLHLRMTMEDGHWTCAEVNLNHSLGYGSYRFVLEDNSHLPPSAVVGLFTTDETRSSIVENELDVELSQWSKPNSKNSQYLVQPYYITENVARFSTPDGLVTHSFRWQPGKVSFASVRGRMIHPDSKPFAQHVFTSGVPAAAAQTAHIDLYDFHHSQSHLQGPVEVVIEKFEYLP</sequence>
<comment type="caution">
    <text evidence="2">The sequence shown here is derived from an EMBL/GenBank/DDBJ whole genome shotgun (WGS) entry which is preliminary data.</text>
</comment>
<dbReference type="RefSeq" id="WP_263339022.1">
    <property type="nucleotide sequence ID" value="NZ_JAGSYH010000005.1"/>
</dbReference>
<dbReference type="SUPFAM" id="SSF49899">
    <property type="entry name" value="Concanavalin A-like lectins/glucanases"/>
    <property type="match status" value="1"/>
</dbReference>
<gene>
    <name evidence="2" type="ORF">ACFPT7_11415</name>
</gene>
<keyword evidence="1" id="KW-0732">Signal</keyword>
<organism evidence="2 3">
    <name type="scientific">Acidicapsa dinghuensis</name>
    <dbReference type="NCBI Taxonomy" id="2218256"/>
    <lineage>
        <taxon>Bacteria</taxon>
        <taxon>Pseudomonadati</taxon>
        <taxon>Acidobacteriota</taxon>
        <taxon>Terriglobia</taxon>
        <taxon>Terriglobales</taxon>
        <taxon>Acidobacteriaceae</taxon>
        <taxon>Acidicapsa</taxon>
    </lineage>
</organism>
<feature type="signal peptide" evidence="1">
    <location>
        <begin position="1"/>
        <end position="23"/>
    </location>
</feature>
<evidence type="ECO:0000313" key="3">
    <source>
        <dbReference type="Proteomes" id="UP001596091"/>
    </source>
</evidence>
<keyword evidence="3" id="KW-1185">Reference proteome</keyword>
<evidence type="ECO:0000313" key="2">
    <source>
        <dbReference type="EMBL" id="MFC5862903.1"/>
    </source>
</evidence>
<dbReference type="GO" id="GO:0016787">
    <property type="term" value="F:hydrolase activity"/>
    <property type="evidence" value="ECO:0007669"/>
    <property type="project" value="UniProtKB-KW"/>
</dbReference>
<dbReference type="CDD" id="cd00413">
    <property type="entry name" value="Glyco_hydrolase_16"/>
    <property type="match status" value="1"/>
</dbReference>
<reference evidence="3" key="1">
    <citation type="journal article" date="2019" name="Int. J. Syst. Evol. Microbiol.">
        <title>The Global Catalogue of Microorganisms (GCM) 10K type strain sequencing project: providing services to taxonomists for standard genome sequencing and annotation.</title>
        <authorList>
            <consortium name="The Broad Institute Genomics Platform"/>
            <consortium name="The Broad Institute Genome Sequencing Center for Infectious Disease"/>
            <person name="Wu L."/>
            <person name="Ma J."/>
        </authorList>
    </citation>
    <scope>NUCLEOTIDE SEQUENCE [LARGE SCALE GENOMIC DNA]</scope>
    <source>
        <strain evidence="3">JCM 4087</strain>
    </source>
</reference>